<dbReference type="AlphaFoldDB" id="D8LSS6"/>
<dbReference type="PANTHER" id="PTHR32134:SF92">
    <property type="entry name" value="FNIP REPEAT-CONTAINING PROTEIN"/>
    <property type="match status" value="1"/>
</dbReference>
<feature type="compositionally biased region" description="Gly residues" evidence="1">
    <location>
        <begin position="143"/>
        <end position="152"/>
    </location>
</feature>
<accession>D8LSS6</accession>
<gene>
    <name evidence="2" type="ORF">Esi_0076_0082</name>
</gene>
<keyword evidence="3" id="KW-1185">Reference proteome</keyword>
<feature type="region of interest" description="Disordered" evidence="1">
    <location>
        <begin position="347"/>
        <end position="367"/>
    </location>
</feature>
<dbReference type="OrthoDB" id="10336167at2759"/>
<dbReference type="EMBL" id="FN649735">
    <property type="protein sequence ID" value="CBN75276.1"/>
    <property type="molecule type" value="Genomic_DNA"/>
</dbReference>
<dbReference type="PANTHER" id="PTHR32134">
    <property type="entry name" value="FNIP REPEAT-CONTAINING PROTEIN"/>
    <property type="match status" value="1"/>
</dbReference>
<feature type="region of interest" description="Disordered" evidence="1">
    <location>
        <begin position="84"/>
        <end position="154"/>
    </location>
</feature>
<organism evidence="2 3">
    <name type="scientific">Ectocarpus siliculosus</name>
    <name type="common">Brown alga</name>
    <name type="synonym">Conferva siliculosa</name>
    <dbReference type="NCBI Taxonomy" id="2880"/>
    <lineage>
        <taxon>Eukaryota</taxon>
        <taxon>Sar</taxon>
        <taxon>Stramenopiles</taxon>
        <taxon>Ochrophyta</taxon>
        <taxon>PX clade</taxon>
        <taxon>Phaeophyceae</taxon>
        <taxon>Ectocarpales</taxon>
        <taxon>Ectocarpaceae</taxon>
        <taxon>Ectocarpus</taxon>
    </lineage>
</organism>
<dbReference type="InParanoid" id="D8LSS6"/>
<name>D8LSS6_ECTSI</name>
<evidence type="ECO:0000313" key="3">
    <source>
        <dbReference type="Proteomes" id="UP000002630"/>
    </source>
</evidence>
<dbReference type="InterPro" id="IPR008615">
    <property type="entry name" value="FNIP"/>
</dbReference>
<proteinExistence type="predicted"/>
<dbReference type="Proteomes" id="UP000002630">
    <property type="component" value="Linkage Group LG10"/>
</dbReference>
<dbReference type="InterPro" id="IPR051251">
    <property type="entry name" value="STK_FNIP-Repeat"/>
</dbReference>
<evidence type="ECO:0000313" key="2">
    <source>
        <dbReference type="EMBL" id="CBN75276.1"/>
    </source>
</evidence>
<protein>
    <submittedName>
        <fullName evidence="2">Uncharacterized protein</fullName>
    </submittedName>
</protein>
<evidence type="ECO:0000256" key="1">
    <source>
        <dbReference type="SAM" id="MobiDB-lite"/>
    </source>
</evidence>
<feature type="region of interest" description="Disordered" evidence="1">
    <location>
        <begin position="223"/>
        <end position="271"/>
    </location>
</feature>
<dbReference type="EMBL" id="FN648992">
    <property type="protein sequence ID" value="CBN75276.1"/>
    <property type="molecule type" value="Genomic_DNA"/>
</dbReference>
<dbReference type="Pfam" id="PF05725">
    <property type="entry name" value="FNIP"/>
    <property type="match status" value="1"/>
</dbReference>
<feature type="compositionally biased region" description="Basic residues" evidence="1">
    <location>
        <begin position="114"/>
        <end position="130"/>
    </location>
</feature>
<sequence length="407" mass="44637">MTKRKGKHLAREEPAVRQPLSQLLFYGHTAALTENALVVLVESGLLGPSWAEVVELQRASLFFCELCRSCTPVRVRVDAQTPRAMWARTSRPGDGGGRDNRGGGDSSENDGSKVRAKGRKKWSLWRRQKQQKTGGTERNAGGFSNGGGGGGAAAAASRLPRLSITSLVWAAPAKNLGDGSDLPLALRELTFDRGFNRRLVGLAWPPNLRKLTFGSSFNRELACQRRESRSGPGQPAGSTPPPPIAAGGSCRGDRGHRRGKRRENDPETVPLLPASLEELTLGKHFNKPLPPRGLLPPGLVSLTLGRNFRQHRSVRHAVWPRTLKVVRFGEGMLEEQRKNWPRLEAMRGLTSSPSTAPPGENREETKGFAWPGGLDRVEFWREGRVVVRLLGGTTLDKDSLEWLVNNE</sequence>
<reference evidence="2 3" key="1">
    <citation type="journal article" date="2010" name="Nature">
        <title>The Ectocarpus genome and the independent evolution of multicellularity in brown algae.</title>
        <authorList>
            <person name="Cock J.M."/>
            <person name="Sterck L."/>
            <person name="Rouze P."/>
            <person name="Scornet D."/>
            <person name="Allen A.E."/>
            <person name="Amoutzias G."/>
            <person name="Anthouard V."/>
            <person name="Artiguenave F."/>
            <person name="Aury J.M."/>
            <person name="Badger J.H."/>
            <person name="Beszteri B."/>
            <person name="Billiau K."/>
            <person name="Bonnet E."/>
            <person name="Bothwell J.H."/>
            <person name="Bowler C."/>
            <person name="Boyen C."/>
            <person name="Brownlee C."/>
            <person name="Carrano C.J."/>
            <person name="Charrier B."/>
            <person name="Cho G.Y."/>
            <person name="Coelho S.M."/>
            <person name="Collen J."/>
            <person name="Corre E."/>
            <person name="Da Silva C."/>
            <person name="Delage L."/>
            <person name="Delaroque N."/>
            <person name="Dittami S.M."/>
            <person name="Doulbeau S."/>
            <person name="Elias M."/>
            <person name="Farnham G."/>
            <person name="Gachon C.M."/>
            <person name="Gschloessl B."/>
            <person name="Heesch S."/>
            <person name="Jabbari K."/>
            <person name="Jubin C."/>
            <person name="Kawai H."/>
            <person name="Kimura K."/>
            <person name="Kloareg B."/>
            <person name="Kupper F.C."/>
            <person name="Lang D."/>
            <person name="Le Bail A."/>
            <person name="Leblanc C."/>
            <person name="Lerouge P."/>
            <person name="Lohr M."/>
            <person name="Lopez P.J."/>
            <person name="Martens C."/>
            <person name="Maumus F."/>
            <person name="Michel G."/>
            <person name="Miranda-Saavedra D."/>
            <person name="Morales J."/>
            <person name="Moreau H."/>
            <person name="Motomura T."/>
            <person name="Nagasato C."/>
            <person name="Napoli C.A."/>
            <person name="Nelson D.R."/>
            <person name="Nyvall-Collen P."/>
            <person name="Peters A.F."/>
            <person name="Pommier C."/>
            <person name="Potin P."/>
            <person name="Poulain J."/>
            <person name="Quesneville H."/>
            <person name="Read B."/>
            <person name="Rensing S.A."/>
            <person name="Ritter A."/>
            <person name="Rousvoal S."/>
            <person name="Samanta M."/>
            <person name="Samson G."/>
            <person name="Schroeder D.C."/>
            <person name="Segurens B."/>
            <person name="Strittmatter M."/>
            <person name="Tonon T."/>
            <person name="Tregear J.W."/>
            <person name="Valentin K."/>
            <person name="von Dassow P."/>
            <person name="Yamagishi T."/>
            <person name="Van de Peer Y."/>
            <person name="Wincker P."/>
        </authorList>
    </citation>
    <scope>NUCLEOTIDE SEQUENCE [LARGE SCALE GENOMIC DNA]</scope>
    <source>
        <strain evidence="3">Ec32 / CCAP1310/4</strain>
    </source>
</reference>